<evidence type="ECO:0000259" key="1">
    <source>
        <dbReference type="Pfam" id="PF01425"/>
    </source>
</evidence>
<name>A0A0F9VAI2_9ZZZZ</name>
<organism evidence="2">
    <name type="scientific">marine sediment metagenome</name>
    <dbReference type="NCBI Taxonomy" id="412755"/>
    <lineage>
        <taxon>unclassified sequences</taxon>
        <taxon>metagenomes</taxon>
        <taxon>ecological metagenomes</taxon>
    </lineage>
</organism>
<proteinExistence type="predicted"/>
<feature type="domain" description="Amidase" evidence="1">
    <location>
        <begin position="33"/>
        <end position="421"/>
    </location>
</feature>
<reference evidence="2" key="1">
    <citation type="journal article" date="2015" name="Nature">
        <title>Complex archaea that bridge the gap between prokaryotes and eukaryotes.</title>
        <authorList>
            <person name="Spang A."/>
            <person name="Saw J.H."/>
            <person name="Jorgensen S.L."/>
            <person name="Zaremba-Niedzwiedzka K."/>
            <person name="Martijn J."/>
            <person name="Lind A.E."/>
            <person name="van Eijk R."/>
            <person name="Schleper C."/>
            <person name="Guy L."/>
            <person name="Ettema T.J."/>
        </authorList>
    </citation>
    <scope>NUCLEOTIDE SEQUENCE</scope>
</reference>
<comment type="caution">
    <text evidence="2">The sequence shown here is derived from an EMBL/GenBank/DDBJ whole genome shotgun (WGS) entry which is preliminary data.</text>
</comment>
<dbReference type="InterPro" id="IPR036928">
    <property type="entry name" value="AS_sf"/>
</dbReference>
<evidence type="ECO:0000313" key="2">
    <source>
        <dbReference type="EMBL" id="KKN62813.1"/>
    </source>
</evidence>
<dbReference type="Gene3D" id="3.90.1300.10">
    <property type="entry name" value="Amidase signature (AS) domain"/>
    <property type="match status" value="1"/>
</dbReference>
<dbReference type="GO" id="GO:0003824">
    <property type="term" value="F:catalytic activity"/>
    <property type="evidence" value="ECO:0007669"/>
    <property type="project" value="InterPro"/>
</dbReference>
<gene>
    <name evidence="2" type="ORF">LCGC14_0508200</name>
</gene>
<dbReference type="AlphaFoldDB" id="A0A0F9VAI2"/>
<protein>
    <recommendedName>
        <fullName evidence="1">Amidase domain-containing protein</fullName>
    </recommendedName>
</protein>
<accession>A0A0F9VAI2</accession>
<sequence>MSLPSPVPMKLAPLSVTRIAADIEAGRTTPDAAIREANARIDSLDGVIGAFVRRASEDSIAAAAAATGPLRGVPFGVKDIFDTFDMATEHGSPIYAGHQPLADATLVAAARLRGAAILGKTATTEFASMDPATTRNPHDLAHTPGGSSSGSAAGIAAGMLAAACGSQTGGSVIRPAAFCGIAGYKPSFRLLPTVGMKVFSWTLDTAGLFAAGVADVALLAECLSGRELTAPPLADASGLTIGLYRTAFDTGPEERLDPAMAAAWETAAKALEAAGAKLVDLPEPAALEAARAAHGDIQNFEAAQALLHERTMHRGRMGPKVLAQLDEGAAVTAEAYDAGRRTARIGRKAAAALFDTCDALLAPSAFGPAPKGLATTGDPALNKLWTLTGNPCVNVPGLATPEGLPLGLTIVTRFGRDRTTLSIAKLLEDQIQAGSPTRGQL</sequence>
<dbReference type="Pfam" id="PF01425">
    <property type="entry name" value="Amidase"/>
    <property type="match status" value="1"/>
</dbReference>
<dbReference type="PANTHER" id="PTHR11895:SF151">
    <property type="entry name" value="GLUTAMYL-TRNA(GLN) AMIDOTRANSFERASE SUBUNIT A"/>
    <property type="match status" value="1"/>
</dbReference>
<dbReference type="InterPro" id="IPR023631">
    <property type="entry name" value="Amidase_dom"/>
</dbReference>
<dbReference type="SUPFAM" id="SSF75304">
    <property type="entry name" value="Amidase signature (AS) enzymes"/>
    <property type="match status" value="1"/>
</dbReference>
<dbReference type="InterPro" id="IPR000120">
    <property type="entry name" value="Amidase"/>
</dbReference>
<dbReference type="EMBL" id="LAZR01000612">
    <property type="protein sequence ID" value="KKN62813.1"/>
    <property type="molecule type" value="Genomic_DNA"/>
</dbReference>
<dbReference type="PANTHER" id="PTHR11895">
    <property type="entry name" value="TRANSAMIDASE"/>
    <property type="match status" value="1"/>
</dbReference>